<dbReference type="PROSITE" id="PS51352">
    <property type="entry name" value="THIOREDOXIN_2"/>
    <property type="match status" value="1"/>
</dbReference>
<evidence type="ECO:0000313" key="7">
    <source>
        <dbReference type="EMBL" id="MBB6523228.1"/>
    </source>
</evidence>
<evidence type="ECO:0000256" key="1">
    <source>
        <dbReference type="ARBA" id="ARBA00004383"/>
    </source>
</evidence>
<dbReference type="FunCoup" id="A0A7X0JVX8">
    <property type="interactions" value="240"/>
</dbReference>
<evidence type="ECO:0000313" key="8">
    <source>
        <dbReference type="Proteomes" id="UP000528457"/>
    </source>
</evidence>
<evidence type="ECO:0000256" key="5">
    <source>
        <dbReference type="ARBA" id="ARBA00023284"/>
    </source>
</evidence>
<comment type="subcellular location">
    <subcellularLocation>
        <location evidence="1">Cell inner membrane</location>
        <topology evidence="1">Single-pass membrane protein</topology>
        <orientation evidence="1">Periplasmic side</orientation>
    </subcellularLocation>
</comment>
<dbReference type="InterPro" id="IPR004799">
    <property type="entry name" value="Periplasmic_diS_OxRdtase_DsbE"/>
</dbReference>
<organism evidence="7 8">
    <name type="scientific">Pseudoteredinibacter isoporae</name>
    <dbReference type="NCBI Taxonomy" id="570281"/>
    <lineage>
        <taxon>Bacteria</taxon>
        <taxon>Pseudomonadati</taxon>
        <taxon>Pseudomonadota</taxon>
        <taxon>Gammaproteobacteria</taxon>
        <taxon>Cellvibrionales</taxon>
        <taxon>Cellvibrionaceae</taxon>
        <taxon>Pseudoteredinibacter</taxon>
    </lineage>
</organism>
<keyword evidence="8" id="KW-1185">Reference proteome</keyword>
<dbReference type="Gene3D" id="3.40.30.10">
    <property type="entry name" value="Glutaredoxin"/>
    <property type="match status" value="1"/>
</dbReference>
<dbReference type="InParanoid" id="A0A7X0JVX8"/>
<proteinExistence type="inferred from homology"/>
<protein>
    <submittedName>
        <fullName evidence="7">Cytochrome c biogenesis protein CcmG/thiol:disulfide interchange protein DsbE</fullName>
    </submittedName>
</protein>
<evidence type="ECO:0000256" key="3">
    <source>
        <dbReference type="ARBA" id="ARBA00022748"/>
    </source>
</evidence>
<evidence type="ECO:0000259" key="6">
    <source>
        <dbReference type="PROSITE" id="PS51352"/>
    </source>
</evidence>
<sequence>MARLKLFIPLAIFVGLAALLWKGLSLDPTAMPSALKDKAFPAFSLGVLKDEQDFKTEKDFLGEITLVNVWATWCVVCRVEHPYLLELAEQGVRVVGVNYKDQPDAARQWLAELKDPYEFSVMDRDGRLGLDLGVFGAPESYLVDQQGIIRHKHVGVVDDKVWQRDFMPIINELKGK</sequence>
<dbReference type="InterPro" id="IPR013740">
    <property type="entry name" value="Redoxin"/>
</dbReference>
<dbReference type="CDD" id="cd03010">
    <property type="entry name" value="TlpA_like_DsbE"/>
    <property type="match status" value="1"/>
</dbReference>
<accession>A0A7X0JVX8</accession>
<keyword evidence="3" id="KW-0201">Cytochrome c-type biogenesis</keyword>
<gene>
    <name evidence="7" type="ORF">HNR48_003530</name>
</gene>
<reference evidence="7 8" key="1">
    <citation type="submission" date="2020-08" db="EMBL/GenBank/DDBJ databases">
        <title>Genomic Encyclopedia of Type Strains, Phase IV (KMG-IV): sequencing the most valuable type-strain genomes for metagenomic binning, comparative biology and taxonomic classification.</title>
        <authorList>
            <person name="Goeker M."/>
        </authorList>
    </citation>
    <scope>NUCLEOTIDE SEQUENCE [LARGE SCALE GENOMIC DNA]</scope>
    <source>
        <strain evidence="7 8">DSM 22368</strain>
    </source>
</reference>
<dbReference type="EMBL" id="JACHHT010000003">
    <property type="protein sequence ID" value="MBB6523228.1"/>
    <property type="molecule type" value="Genomic_DNA"/>
</dbReference>
<dbReference type="RefSeq" id="WP_166843674.1">
    <property type="nucleotide sequence ID" value="NZ_JAAONY010000003.1"/>
</dbReference>
<keyword evidence="4" id="KW-1015">Disulfide bond</keyword>
<dbReference type="InterPro" id="IPR013766">
    <property type="entry name" value="Thioredoxin_domain"/>
</dbReference>
<dbReference type="GO" id="GO:0015036">
    <property type="term" value="F:disulfide oxidoreductase activity"/>
    <property type="evidence" value="ECO:0007669"/>
    <property type="project" value="InterPro"/>
</dbReference>
<dbReference type="GO" id="GO:0030288">
    <property type="term" value="C:outer membrane-bounded periplasmic space"/>
    <property type="evidence" value="ECO:0007669"/>
    <property type="project" value="InterPro"/>
</dbReference>
<evidence type="ECO:0000256" key="2">
    <source>
        <dbReference type="ARBA" id="ARBA00007758"/>
    </source>
</evidence>
<dbReference type="SUPFAM" id="SSF52833">
    <property type="entry name" value="Thioredoxin-like"/>
    <property type="match status" value="1"/>
</dbReference>
<dbReference type="GO" id="GO:0005886">
    <property type="term" value="C:plasma membrane"/>
    <property type="evidence" value="ECO:0007669"/>
    <property type="project" value="UniProtKB-SubCell"/>
</dbReference>
<dbReference type="PANTHER" id="PTHR42852">
    <property type="entry name" value="THIOL:DISULFIDE INTERCHANGE PROTEIN DSBE"/>
    <property type="match status" value="1"/>
</dbReference>
<dbReference type="GO" id="GO:0017004">
    <property type="term" value="P:cytochrome complex assembly"/>
    <property type="evidence" value="ECO:0007669"/>
    <property type="project" value="UniProtKB-KW"/>
</dbReference>
<dbReference type="InterPro" id="IPR036249">
    <property type="entry name" value="Thioredoxin-like_sf"/>
</dbReference>
<evidence type="ECO:0000256" key="4">
    <source>
        <dbReference type="ARBA" id="ARBA00023157"/>
    </source>
</evidence>
<dbReference type="AlphaFoldDB" id="A0A7X0JVX8"/>
<dbReference type="Pfam" id="PF08534">
    <property type="entry name" value="Redoxin"/>
    <property type="match status" value="1"/>
</dbReference>
<comment type="caution">
    <text evidence="7">The sequence shown here is derived from an EMBL/GenBank/DDBJ whole genome shotgun (WGS) entry which is preliminary data.</text>
</comment>
<dbReference type="InterPro" id="IPR050553">
    <property type="entry name" value="Thioredoxin_ResA/DsbE_sf"/>
</dbReference>
<dbReference type="NCBIfam" id="TIGR00385">
    <property type="entry name" value="dsbE"/>
    <property type="match status" value="1"/>
</dbReference>
<name>A0A7X0JVX8_9GAMM</name>
<dbReference type="Proteomes" id="UP000528457">
    <property type="component" value="Unassembled WGS sequence"/>
</dbReference>
<feature type="domain" description="Thioredoxin" evidence="6">
    <location>
        <begin position="34"/>
        <end position="175"/>
    </location>
</feature>
<dbReference type="PANTHER" id="PTHR42852:SF6">
    <property type="entry name" value="THIOL:DISULFIDE INTERCHANGE PROTEIN DSBE"/>
    <property type="match status" value="1"/>
</dbReference>
<keyword evidence="5" id="KW-0676">Redox-active center</keyword>
<comment type="similarity">
    <text evidence="2">Belongs to the thioredoxin family. DsbE subfamily.</text>
</comment>